<dbReference type="RefSeq" id="WP_165240077.1">
    <property type="nucleotide sequence ID" value="NZ_JAAKZV010000110.1"/>
</dbReference>
<keyword evidence="1" id="KW-0812">Transmembrane</keyword>
<sequence length="133" mass="13907">MSSQPPSAARSLTRTLLVALAGWAIAGGLALLDSALPEFVAFAIGFVASLAFVVAVAILHNGAFWLALLSLLPGAALFLGAAYWTHDGAGWAIAGAVVWTPLVLYAGRRGHLRRKRGKEGGPLEGVVDYMQRP</sequence>
<keyword evidence="1" id="KW-1133">Transmembrane helix</keyword>
<feature type="transmembrane region" description="Helical" evidence="1">
    <location>
        <begin position="12"/>
        <end position="33"/>
    </location>
</feature>
<organism evidence="2 3">
    <name type="scientific">Streptomyces coryli</name>
    <dbReference type="NCBI Taxonomy" id="1128680"/>
    <lineage>
        <taxon>Bacteria</taxon>
        <taxon>Bacillati</taxon>
        <taxon>Actinomycetota</taxon>
        <taxon>Actinomycetes</taxon>
        <taxon>Kitasatosporales</taxon>
        <taxon>Streptomycetaceae</taxon>
        <taxon>Streptomyces</taxon>
    </lineage>
</organism>
<feature type="transmembrane region" description="Helical" evidence="1">
    <location>
        <begin position="39"/>
        <end position="59"/>
    </location>
</feature>
<proteinExistence type="predicted"/>
<feature type="transmembrane region" description="Helical" evidence="1">
    <location>
        <begin position="89"/>
        <end position="107"/>
    </location>
</feature>
<keyword evidence="1" id="KW-0472">Membrane</keyword>
<gene>
    <name evidence="2" type="ORF">G5C51_23050</name>
</gene>
<comment type="caution">
    <text evidence="2">The sequence shown here is derived from an EMBL/GenBank/DDBJ whole genome shotgun (WGS) entry which is preliminary data.</text>
</comment>
<dbReference type="Proteomes" id="UP000481583">
    <property type="component" value="Unassembled WGS sequence"/>
</dbReference>
<dbReference type="AlphaFoldDB" id="A0A6G4U3D4"/>
<accession>A0A6G4U3D4</accession>
<name>A0A6G4U3D4_9ACTN</name>
<protein>
    <submittedName>
        <fullName evidence="2">Uncharacterized protein</fullName>
    </submittedName>
</protein>
<evidence type="ECO:0000256" key="1">
    <source>
        <dbReference type="SAM" id="Phobius"/>
    </source>
</evidence>
<dbReference type="EMBL" id="JAAKZV010000110">
    <property type="protein sequence ID" value="NGN66769.1"/>
    <property type="molecule type" value="Genomic_DNA"/>
</dbReference>
<reference evidence="2 3" key="1">
    <citation type="submission" date="2020-02" db="EMBL/GenBank/DDBJ databases">
        <title>Whole-genome analyses of novel actinobacteria.</title>
        <authorList>
            <person name="Sahin N."/>
        </authorList>
    </citation>
    <scope>NUCLEOTIDE SEQUENCE [LARGE SCALE GENOMIC DNA]</scope>
    <source>
        <strain evidence="2 3">A7024</strain>
    </source>
</reference>
<evidence type="ECO:0000313" key="2">
    <source>
        <dbReference type="EMBL" id="NGN66769.1"/>
    </source>
</evidence>
<keyword evidence="3" id="KW-1185">Reference proteome</keyword>
<feature type="transmembrane region" description="Helical" evidence="1">
    <location>
        <begin position="64"/>
        <end position="83"/>
    </location>
</feature>
<evidence type="ECO:0000313" key="3">
    <source>
        <dbReference type="Proteomes" id="UP000481583"/>
    </source>
</evidence>